<name>A0AAV6HA94_9TELE</name>
<keyword evidence="10" id="KW-0539">Nucleus</keyword>
<evidence type="ECO:0000256" key="3">
    <source>
        <dbReference type="ARBA" id="ARBA00022490"/>
    </source>
</evidence>
<evidence type="ECO:0000256" key="16">
    <source>
        <dbReference type="ARBA" id="ARBA00081120"/>
    </source>
</evidence>
<dbReference type="GO" id="GO:1990904">
    <property type="term" value="C:ribonucleoprotein complex"/>
    <property type="evidence" value="ECO:0007669"/>
    <property type="project" value="UniProtKB-KW"/>
</dbReference>
<evidence type="ECO:0000256" key="15">
    <source>
        <dbReference type="ARBA" id="ARBA00073527"/>
    </source>
</evidence>
<evidence type="ECO:0000256" key="9">
    <source>
        <dbReference type="ARBA" id="ARBA00023170"/>
    </source>
</evidence>
<dbReference type="GO" id="GO:0006357">
    <property type="term" value="P:regulation of transcription by RNA polymerase II"/>
    <property type="evidence" value="ECO:0007669"/>
    <property type="project" value="InterPro"/>
</dbReference>
<dbReference type="GO" id="GO:0003713">
    <property type="term" value="F:transcription coactivator activity"/>
    <property type="evidence" value="ECO:0007669"/>
    <property type="project" value="InterPro"/>
</dbReference>
<evidence type="ECO:0000256" key="11">
    <source>
        <dbReference type="ARBA" id="ARBA00023274"/>
    </source>
</evidence>
<evidence type="ECO:0000256" key="5">
    <source>
        <dbReference type="ARBA" id="ARBA00022703"/>
    </source>
</evidence>
<evidence type="ECO:0000256" key="14">
    <source>
        <dbReference type="ARBA" id="ARBA00063541"/>
    </source>
</evidence>
<dbReference type="PANTHER" id="PTHR18834:SF2">
    <property type="entry name" value="STEROID RECEPTOR RNA ACTIVATOR 1"/>
    <property type="match status" value="1"/>
</dbReference>
<accession>A0AAV6HA94</accession>
<evidence type="ECO:0000256" key="6">
    <source>
        <dbReference type="ARBA" id="ARBA00023015"/>
    </source>
</evidence>
<keyword evidence="4" id="KW-0597">Phosphoprotein</keyword>
<evidence type="ECO:0000256" key="7">
    <source>
        <dbReference type="ARBA" id="ARBA00023159"/>
    </source>
</evidence>
<dbReference type="FunFam" id="1.20.940.10:FF:000006">
    <property type="entry name" value="steroid receptor RNA activator 1"/>
    <property type="match status" value="1"/>
</dbReference>
<reference evidence="19" key="1">
    <citation type="submission" date="2020-10" db="EMBL/GenBank/DDBJ databases">
        <title>Chromosome-scale genome assembly of the Allis shad, Alosa alosa.</title>
        <authorList>
            <person name="Margot Z."/>
            <person name="Christophe K."/>
            <person name="Cabau C."/>
            <person name="Louis A."/>
            <person name="Berthelot C."/>
            <person name="Parey E."/>
            <person name="Roest Crollius H."/>
            <person name="Montfort J."/>
            <person name="Robinson-Rechavi M."/>
            <person name="Bucao C."/>
            <person name="Bouchez O."/>
            <person name="Gislard M."/>
            <person name="Lluch J."/>
            <person name="Milhes M."/>
            <person name="Lampietro C."/>
            <person name="Lopez Roques C."/>
            <person name="Donnadieu C."/>
            <person name="Braasch I."/>
            <person name="Desvignes T."/>
            <person name="Postlethwait J."/>
            <person name="Bobe J."/>
            <person name="Guiguen Y."/>
        </authorList>
    </citation>
    <scope>NUCLEOTIDE SEQUENCE</scope>
    <source>
        <strain evidence="19">M-15738</strain>
        <tissue evidence="19">Blood</tissue>
    </source>
</reference>
<dbReference type="InterPro" id="IPR009917">
    <property type="entry name" value="SRA1/Sec31"/>
</dbReference>
<keyword evidence="3" id="KW-0963">Cytoplasm</keyword>
<keyword evidence="11" id="KW-0687">Ribonucleoprotein</keyword>
<comment type="similarity">
    <text evidence="13">Belongs to the SRA1 family.</text>
</comment>
<comment type="subcellular location">
    <subcellularLocation>
        <location evidence="2">Cytoplasm</location>
    </subcellularLocation>
    <subcellularLocation>
        <location evidence="1">Nucleus</location>
    </subcellularLocation>
</comment>
<dbReference type="GO" id="GO:0005634">
    <property type="term" value="C:nucleus"/>
    <property type="evidence" value="ECO:0007669"/>
    <property type="project" value="UniProtKB-SubCell"/>
</dbReference>
<comment type="subunit">
    <text evidence="14">SRA1 RNA exists in a ribonucleoprotein complex containing NCOA1. The RNA also forms a complex with PUS1 and RARG in the nucleus. Interacts with AR.</text>
</comment>
<protein>
    <recommendedName>
        <fullName evidence="15">Steroid receptor RNA activator 1</fullName>
    </recommendedName>
    <alternativeName>
        <fullName evidence="16">Steroid receptor RNA activator protein</fullName>
    </alternativeName>
</protein>
<evidence type="ECO:0000313" key="19">
    <source>
        <dbReference type="EMBL" id="KAG5284160.1"/>
    </source>
</evidence>
<evidence type="ECO:0000256" key="12">
    <source>
        <dbReference type="ARBA" id="ARBA00059202"/>
    </source>
</evidence>
<evidence type="ECO:0000313" key="20">
    <source>
        <dbReference type="Proteomes" id="UP000823561"/>
    </source>
</evidence>
<gene>
    <name evidence="19" type="ORF">AALO_G00023590</name>
</gene>
<evidence type="ECO:0000256" key="2">
    <source>
        <dbReference type="ARBA" id="ARBA00004496"/>
    </source>
</evidence>
<dbReference type="EMBL" id="JADWDJ010000002">
    <property type="protein sequence ID" value="KAG5284160.1"/>
    <property type="molecule type" value="Genomic_DNA"/>
</dbReference>
<feature type="domain" description="SRA1/Sec31" evidence="18">
    <location>
        <begin position="77"/>
        <end position="217"/>
    </location>
</feature>
<keyword evidence="7" id="KW-0010">Activator</keyword>
<feature type="compositionally biased region" description="Pro residues" evidence="17">
    <location>
        <begin position="41"/>
        <end position="82"/>
    </location>
</feature>
<evidence type="ECO:0000256" key="17">
    <source>
        <dbReference type="SAM" id="MobiDB-lite"/>
    </source>
</evidence>
<evidence type="ECO:0000256" key="4">
    <source>
        <dbReference type="ARBA" id="ARBA00022553"/>
    </source>
</evidence>
<keyword evidence="6" id="KW-0805">Transcription regulation</keyword>
<proteinExistence type="inferred from homology"/>
<comment type="function">
    <text evidence="12">Functional RNA which acts as a transcriptional coactivator that selectively enhances steroid receptor-mediated transactivation ligand-independently through a mechanism involving the modulating N-terminal domain (AF-1) of steroid receptors. Also mediates transcriptional coactivation of steroid receptors ligand-dependently through the steroid-binding domain (AF-2). Enhances cellular proliferation and differentiation and promotes apoptosis in vivo. May play a role in tumorigenesis.</text>
</comment>
<dbReference type="Pfam" id="PF07304">
    <property type="entry name" value="SRA1"/>
    <property type="match status" value="1"/>
</dbReference>
<evidence type="ECO:0000256" key="13">
    <source>
        <dbReference type="ARBA" id="ARBA00061450"/>
    </source>
</evidence>
<evidence type="ECO:0000256" key="10">
    <source>
        <dbReference type="ARBA" id="ARBA00023242"/>
    </source>
</evidence>
<dbReference type="GO" id="GO:0005737">
    <property type="term" value="C:cytoplasm"/>
    <property type="evidence" value="ECO:0007669"/>
    <property type="project" value="UniProtKB-SubCell"/>
</dbReference>
<dbReference type="Gene3D" id="1.20.940.10">
    <property type="entry name" value="Functional domain of the splicing factor Prp18"/>
    <property type="match status" value="1"/>
</dbReference>
<dbReference type="InterPro" id="IPR040243">
    <property type="entry name" value="Steroid_recept_RNA_1"/>
</dbReference>
<evidence type="ECO:0000259" key="18">
    <source>
        <dbReference type="Pfam" id="PF07304"/>
    </source>
</evidence>
<dbReference type="GO" id="GO:0006915">
    <property type="term" value="P:apoptotic process"/>
    <property type="evidence" value="ECO:0007669"/>
    <property type="project" value="UniProtKB-KW"/>
</dbReference>
<keyword evidence="5" id="KW-0053">Apoptosis</keyword>
<keyword evidence="8" id="KW-0804">Transcription</keyword>
<organism evidence="19 20">
    <name type="scientific">Alosa alosa</name>
    <name type="common">allis shad</name>
    <dbReference type="NCBI Taxonomy" id="278164"/>
    <lineage>
        <taxon>Eukaryota</taxon>
        <taxon>Metazoa</taxon>
        <taxon>Chordata</taxon>
        <taxon>Craniata</taxon>
        <taxon>Vertebrata</taxon>
        <taxon>Euteleostomi</taxon>
        <taxon>Actinopterygii</taxon>
        <taxon>Neopterygii</taxon>
        <taxon>Teleostei</taxon>
        <taxon>Clupei</taxon>
        <taxon>Clupeiformes</taxon>
        <taxon>Clupeoidei</taxon>
        <taxon>Clupeidae</taxon>
        <taxon>Alosa</taxon>
    </lineage>
</organism>
<dbReference type="PANTHER" id="PTHR18834">
    <property type="entry name" value="STEROID RECEPTOR RNA ACTIVATOR 1"/>
    <property type="match status" value="1"/>
</dbReference>
<keyword evidence="20" id="KW-1185">Reference proteome</keyword>
<evidence type="ECO:0000256" key="8">
    <source>
        <dbReference type="ARBA" id="ARBA00023163"/>
    </source>
</evidence>
<keyword evidence="9" id="KW-0675">Receptor</keyword>
<dbReference type="AlphaFoldDB" id="A0AAV6HA94"/>
<comment type="caution">
    <text evidence="19">The sequence shown here is derived from an EMBL/GenBank/DDBJ whole genome shotgun (WGS) entry which is preliminary data.</text>
</comment>
<dbReference type="Proteomes" id="UP000823561">
    <property type="component" value="Chromosome 2"/>
</dbReference>
<feature type="region of interest" description="Disordered" evidence="17">
    <location>
        <begin position="1"/>
        <end position="112"/>
    </location>
</feature>
<sequence length="235" mass="25632">MADMYIKPGNQERGWNDPPQFSYGLQTAQGSGPKRLLNKRVPPPQLSGPQSPSPGIPPPPSLSTPPANPIPPPSCGMTPPPLCMTASLAPPSRPSPGVAQTESPITDSEGEPSVDEVVALLQWALTACRKSVKKQVCDDVDKRLKVFEDMWKSGKLSLPVKKRMNLLVQEMKSHNWNAADEIHRSLIVDHVNEVSQWMVGVKRLIAETRNLQPEHLCAADAEQTPSCTSDDPNPE</sequence>
<evidence type="ECO:0000256" key="1">
    <source>
        <dbReference type="ARBA" id="ARBA00004123"/>
    </source>
</evidence>